<evidence type="ECO:0000256" key="1">
    <source>
        <dbReference type="SAM" id="MobiDB-lite"/>
    </source>
</evidence>
<protein>
    <submittedName>
        <fullName evidence="3">Uncharacterized protein</fullName>
    </submittedName>
</protein>
<sequence length="285" mass="28493">MAGDAKPKKMLIGGIVIMVIATIGGITFAVIGGSKFFGAINDLTNTEKVQLPGTSSVVGSGNQFTVWSSASFANCSVNGGEVNFDSSGSTEQSADVNGESFALVGWFDTVNGEDYSVDCDGTPGETFSVVELSFSEFAVAAAMFFGSFIGGFGLFFIGLIFTIIALFRRSSWTKKHGGQGGGYYPQQPGQPLPGQQAWSTAAPGAPAAPTFGAQPPPPAGIPPGPGGPPPFAGQAPPPGGPPPGQSAPTPPPAPPAPPASAPSAPPPAPPAPPASAPPTHPPPAR</sequence>
<evidence type="ECO:0000256" key="2">
    <source>
        <dbReference type="SAM" id="Phobius"/>
    </source>
</evidence>
<comment type="caution">
    <text evidence="3">The sequence shown here is derived from an EMBL/GenBank/DDBJ whole genome shotgun (WGS) entry which is preliminary data.</text>
</comment>
<name>R4Z504_9ACTN</name>
<organism evidence="3 4">
    <name type="scientific">Candidatus Neomicrothrix parvicella RN1</name>
    <dbReference type="NCBI Taxonomy" id="1229780"/>
    <lineage>
        <taxon>Bacteria</taxon>
        <taxon>Bacillati</taxon>
        <taxon>Actinomycetota</taxon>
        <taxon>Acidimicrobiia</taxon>
        <taxon>Acidimicrobiales</taxon>
        <taxon>Microthrixaceae</taxon>
        <taxon>Candidatus Neomicrothrix</taxon>
    </lineage>
</organism>
<feature type="compositionally biased region" description="Low complexity" evidence="1">
    <location>
        <begin position="184"/>
        <end position="213"/>
    </location>
</feature>
<keyword evidence="2" id="KW-0472">Membrane</keyword>
<dbReference type="RefSeq" id="WP_012230818.1">
    <property type="nucleotide sequence ID" value="NZ_HG422565.1"/>
</dbReference>
<gene>
    <name evidence="3" type="ORF">BN381_80305</name>
</gene>
<feature type="transmembrane region" description="Helical" evidence="2">
    <location>
        <begin position="137"/>
        <end position="167"/>
    </location>
</feature>
<keyword evidence="2" id="KW-1133">Transmembrane helix</keyword>
<keyword evidence="4" id="KW-1185">Reference proteome</keyword>
<reference evidence="3 4" key="1">
    <citation type="journal article" date="2013" name="ISME J.">
        <title>Metabolic model for the filamentous 'Candidatus Microthrix parvicella' based on genomic and metagenomic analyses.</title>
        <authorList>
            <person name="Jon McIlroy S."/>
            <person name="Kristiansen R."/>
            <person name="Albertsen M."/>
            <person name="Michael Karst S."/>
            <person name="Rossetti S."/>
            <person name="Lund Nielsen J."/>
            <person name="Tandoi V."/>
            <person name="James Seviour R."/>
            <person name="Nielsen P.H."/>
        </authorList>
    </citation>
    <scope>NUCLEOTIDE SEQUENCE [LARGE SCALE GENOMIC DNA]</scope>
    <source>
        <strain evidence="3 4">RN1</strain>
    </source>
</reference>
<dbReference type="STRING" id="1229780.BN381_80305"/>
<evidence type="ECO:0000313" key="4">
    <source>
        <dbReference type="Proteomes" id="UP000018291"/>
    </source>
</evidence>
<proteinExistence type="predicted"/>
<feature type="compositionally biased region" description="Pro residues" evidence="1">
    <location>
        <begin position="214"/>
        <end position="285"/>
    </location>
</feature>
<dbReference type="HOGENOM" id="CLU_975516_0_0_11"/>
<accession>R4Z504</accession>
<dbReference type="EMBL" id="CANL01000078">
    <property type="protein sequence ID" value="CCM65775.1"/>
    <property type="molecule type" value="Genomic_DNA"/>
</dbReference>
<dbReference type="AlphaFoldDB" id="R4Z504"/>
<feature type="region of interest" description="Disordered" evidence="1">
    <location>
        <begin position="176"/>
        <end position="285"/>
    </location>
</feature>
<dbReference type="Proteomes" id="UP000018291">
    <property type="component" value="Unassembled WGS sequence"/>
</dbReference>
<keyword evidence="2" id="KW-0812">Transmembrane</keyword>
<feature type="transmembrane region" description="Helical" evidence="2">
    <location>
        <begin position="12"/>
        <end position="31"/>
    </location>
</feature>
<dbReference type="PRINTS" id="PR01217">
    <property type="entry name" value="PRICHEXTENSN"/>
</dbReference>
<evidence type="ECO:0000313" key="3">
    <source>
        <dbReference type="EMBL" id="CCM65775.1"/>
    </source>
</evidence>